<dbReference type="SUPFAM" id="SSF57701">
    <property type="entry name" value="Zn2/Cys6 DNA-binding domain"/>
    <property type="match status" value="1"/>
</dbReference>
<evidence type="ECO:0000256" key="6">
    <source>
        <dbReference type="ARBA" id="ARBA00023242"/>
    </source>
</evidence>
<dbReference type="SMART" id="SM00066">
    <property type="entry name" value="GAL4"/>
    <property type="match status" value="1"/>
</dbReference>
<dbReference type="Pfam" id="PF04082">
    <property type="entry name" value="Fungal_trans"/>
    <property type="match status" value="1"/>
</dbReference>
<keyword evidence="3" id="KW-0805">Transcription regulation</keyword>
<dbReference type="PANTHER" id="PTHR31944">
    <property type="entry name" value="HEME-RESPONSIVE ZINC FINGER TRANSCRIPTION FACTOR HAP1"/>
    <property type="match status" value="1"/>
</dbReference>
<organism evidence="8 9">
    <name type="scientific">Polyplosphaeria fusca</name>
    <dbReference type="NCBI Taxonomy" id="682080"/>
    <lineage>
        <taxon>Eukaryota</taxon>
        <taxon>Fungi</taxon>
        <taxon>Dikarya</taxon>
        <taxon>Ascomycota</taxon>
        <taxon>Pezizomycotina</taxon>
        <taxon>Dothideomycetes</taxon>
        <taxon>Pleosporomycetidae</taxon>
        <taxon>Pleosporales</taxon>
        <taxon>Tetraplosphaeriaceae</taxon>
        <taxon>Polyplosphaeria</taxon>
    </lineage>
</organism>
<protein>
    <recommendedName>
        <fullName evidence="7">Zn(2)-C6 fungal-type domain-containing protein</fullName>
    </recommendedName>
</protein>
<dbReference type="GO" id="GO:0006351">
    <property type="term" value="P:DNA-templated transcription"/>
    <property type="evidence" value="ECO:0007669"/>
    <property type="project" value="InterPro"/>
</dbReference>
<keyword evidence="1" id="KW-0479">Metal-binding</keyword>
<dbReference type="InterPro" id="IPR036864">
    <property type="entry name" value="Zn2-C6_fun-type_DNA-bd_sf"/>
</dbReference>
<keyword evidence="4" id="KW-0238">DNA-binding</keyword>
<evidence type="ECO:0000256" key="4">
    <source>
        <dbReference type="ARBA" id="ARBA00023125"/>
    </source>
</evidence>
<proteinExistence type="predicted"/>
<dbReference type="AlphaFoldDB" id="A0A9P4R7N5"/>
<comment type="caution">
    <text evidence="8">The sequence shown here is derived from an EMBL/GenBank/DDBJ whole genome shotgun (WGS) entry which is preliminary data.</text>
</comment>
<dbReference type="CDD" id="cd00067">
    <property type="entry name" value="GAL4"/>
    <property type="match status" value="1"/>
</dbReference>
<dbReference type="InterPro" id="IPR001138">
    <property type="entry name" value="Zn2Cys6_DnaBD"/>
</dbReference>
<dbReference type="PROSITE" id="PS00463">
    <property type="entry name" value="ZN2_CY6_FUNGAL_1"/>
    <property type="match status" value="1"/>
</dbReference>
<dbReference type="EMBL" id="ML996108">
    <property type="protein sequence ID" value="KAF2738580.1"/>
    <property type="molecule type" value="Genomic_DNA"/>
</dbReference>
<dbReference type="GO" id="GO:0005634">
    <property type="term" value="C:nucleus"/>
    <property type="evidence" value="ECO:0007669"/>
    <property type="project" value="TreeGrafter"/>
</dbReference>
<evidence type="ECO:0000256" key="5">
    <source>
        <dbReference type="ARBA" id="ARBA00023163"/>
    </source>
</evidence>
<feature type="domain" description="Zn(2)-C6 fungal-type" evidence="7">
    <location>
        <begin position="21"/>
        <end position="52"/>
    </location>
</feature>
<name>A0A9P4R7N5_9PLEO</name>
<keyword evidence="5" id="KW-0804">Transcription</keyword>
<evidence type="ECO:0000259" key="7">
    <source>
        <dbReference type="PROSITE" id="PS50048"/>
    </source>
</evidence>
<accession>A0A9P4R7N5</accession>
<evidence type="ECO:0000256" key="3">
    <source>
        <dbReference type="ARBA" id="ARBA00023015"/>
    </source>
</evidence>
<evidence type="ECO:0000313" key="9">
    <source>
        <dbReference type="Proteomes" id="UP000799444"/>
    </source>
</evidence>
<reference evidence="8" key="1">
    <citation type="journal article" date="2020" name="Stud. Mycol.">
        <title>101 Dothideomycetes genomes: a test case for predicting lifestyles and emergence of pathogens.</title>
        <authorList>
            <person name="Haridas S."/>
            <person name="Albert R."/>
            <person name="Binder M."/>
            <person name="Bloem J."/>
            <person name="Labutti K."/>
            <person name="Salamov A."/>
            <person name="Andreopoulos B."/>
            <person name="Baker S."/>
            <person name="Barry K."/>
            <person name="Bills G."/>
            <person name="Bluhm B."/>
            <person name="Cannon C."/>
            <person name="Castanera R."/>
            <person name="Culley D."/>
            <person name="Daum C."/>
            <person name="Ezra D."/>
            <person name="Gonzalez J."/>
            <person name="Henrissat B."/>
            <person name="Kuo A."/>
            <person name="Liang C."/>
            <person name="Lipzen A."/>
            <person name="Lutzoni F."/>
            <person name="Magnuson J."/>
            <person name="Mondo S."/>
            <person name="Nolan M."/>
            <person name="Ohm R."/>
            <person name="Pangilinan J."/>
            <person name="Park H.-J."/>
            <person name="Ramirez L."/>
            <person name="Alfaro M."/>
            <person name="Sun H."/>
            <person name="Tritt A."/>
            <person name="Yoshinaga Y."/>
            <person name="Zwiers L.-H."/>
            <person name="Turgeon B."/>
            <person name="Goodwin S."/>
            <person name="Spatafora J."/>
            <person name="Crous P."/>
            <person name="Grigoriev I."/>
        </authorList>
    </citation>
    <scope>NUCLEOTIDE SEQUENCE</scope>
    <source>
        <strain evidence="8">CBS 125425</strain>
    </source>
</reference>
<keyword evidence="6" id="KW-0539">Nucleus</keyword>
<dbReference type="InterPro" id="IPR051430">
    <property type="entry name" value="Fungal_TF_Env_Response"/>
</dbReference>
<dbReference type="Pfam" id="PF00172">
    <property type="entry name" value="Zn_clus"/>
    <property type="match status" value="1"/>
</dbReference>
<dbReference type="PROSITE" id="PS50048">
    <property type="entry name" value="ZN2_CY6_FUNGAL_2"/>
    <property type="match status" value="1"/>
</dbReference>
<gene>
    <name evidence="8" type="ORF">EJ04DRAFT_560586</name>
</gene>
<keyword evidence="9" id="KW-1185">Reference proteome</keyword>
<dbReference type="CDD" id="cd12148">
    <property type="entry name" value="fungal_TF_MHR"/>
    <property type="match status" value="1"/>
</dbReference>
<dbReference type="GO" id="GO:0000978">
    <property type="term" value="F:RNA polymerase II cis-regulatory region sequence-specific DNA binding"/>
    <property type="evidence" value="ECO:0007669"/>
    <property type="project" value="TreeGrafter"/>
</dbReference>
<dbReference type="InterPro" id="IPR007219">
    <property type="entry name" value="XnlR_reg_dom"/>
</dbReference>
<sequence length="739" mass="82971">MLHSPSPEIKVKKRKRRAVLSCNDCRRRKLKCDRELPCNRCIQGGNGSTCAYGHELSDGRQPIEEVRETVSHPGHSSITDEIPPTNQYAGDTNSLKPIHSEYEAQDQVQQLQGRIASLEACLSSLSTFVAKRTTLDSTQVNDLAEGEPNPGLASLFKGRDYRTFVYGPTSPITIVVNFPEIRLYMKRAYPDSTLERLSSDIKALESRARSSGPSRVLSVSSLRSLLLDRPTVDLLVQRYLETFETTYRIIHVPTFLEEYEAFWHTTAETNSDLEAVLVAILACVLCTSNHENTKYYPNGSTFRSKAIIWVKACEAWLKRQSNKHRTLATLQVRCLRLLALKTTCLKTKEYYQEVQTHLGFMKGIGMHRDPAFIEARCSLFEGELRRRLWATSVELEIQASIDRGITSSLIGLECDCAAPRNINDSELAPGIQELPLSHPTSEFTDCSFVYHAVRTAALRIKLCGITNSIRTSPEFDEVLKHEQEVQEALNELPSWPDPKALHAGTHLDLNLRQFLVILHTPRAFKPSLRSHPNSRYSILTCLEQSTALIQRHTRLLDAKNFALCCIRSDYFRAALIICRIAYDAAKLPDPFLIRLIQSLFDPTISSALRLLEERSMRPGRGNHQFWYISAGCSLVRTQFEPAKADVYRRQACDRVARLLHRILALQDEEGGENLANEVVLGNEATFTASGGGAAAAAGTGSAFGDAGMRMEGFDLGHGSEWMLDDFWFLNDFPPLDFAT</sequence>
<dbReference type="PANTHER" id="PTHR31944:SF130">
    <property type="entry name" value="ZN(II)2CYS6 TRANSCRIPTION FACTO (EUROFUNG)"/>
    <property type="match status" value="1"/>
</dbReference>
<dbReference type="GO" id="GO:0001228">
    <property type="term" value="F:DNA-binding transcription activator activity, RNA polymerase II-specific"/>
    <property type="evidence" value="ECO:0007669"/>
    <property type="project" value="TreeGrafter"/>
</dbReference>
<evidence type="ECO:0000256" key="2">
    <source>
        <dbReference type="ARBA" id="ARBA00022833"/>
    </source>
</evidence>
<evidence type="ECO:0000256" key="1">
    <source>
        <dbReference type="ARBA" id="ARBA00022723"/>
    </source>
</evidence>
<dbReference type="OrthoDB" id="4236860at2759"/>
<dbReference type="GO" id="GO:0008270">
    <property type="term" value="F:zinc ion binding"/>
    <property type="evidence" value="ECO:0007669"/>
    <property type="project" value="InterPro"/>
</dbReference>
<keyword evidence="2" id="KW-0862">Zinc</keyword>
<dbReference type="Gene3D" id="4.10.240.10">
    <property type="entry name" value="Zn(2)-C6 fungal-type DNA-binding domain"/>
    <property type="match status" value="1"/>
</dbReference>
<dbReference type="Proteomes" id="UP000799444">
    <property type="component" value="Unassembled WGS sequence"/>
</dbReference>
<evidence type="ECO:0000313" key="8">
    <source>
        <dbReference type="EMBL" id="KAF2738580.1"/>
    </source>
</evidence>